<feature type="region of interest" description="Disordered" evidence="15">
    <location>
        <begin position="727"/>
        <end position="769"/>
    </location>
</feature>
<keyword evidence="8 14" id="KW-0067">ATP-binding</keyword>
<dbReference type="InterPro" id="IPR002543">
    <property type="entry name" value="FtsK_dom"/>
</dbReference>
<name>A0A1J5IMI4_9BACT</name>
<dbReference type="EMBL" id="MNZT01000030">
    <property type="protein sequence ID" value="OIP98365.1"/>
    <property type="molecule type" value="Genomic_DNA"/>
</dbReference>
<evidence type="ECO:0000256" key="10">
    <source>
        <dbReference type="ARBA" id="ARBA00023125"/>
    </source>
</evidence>
<evidence type="ECO:0000256" key="7">
    <source>
        <dbReference type="ARBA" id="ARBA00022829"/>
    </source>
</evidence>
<comment type="subcellular location">
    <subcellularLocation>
        <location evidence="1">Cell membrane</location>
        <topology evidence="1">Multi-pass membrane protein</topology>
    </subcellularLocation>
</comment>
<evidence type="ECO:0000256" key="1">
    <source>
        <dbReference type="ARBA" id="ARBA00004651"/>
    </source>
</evidence>
<dbReference type="PROSITE" id="PS50901">
    <property type="entry name" value="FTSK"/>
    <property type="match status" value="1"/>
</dbReference>
<evidence type="ECO:0000256" key="11">
    <source>
        <dbReference type="ARBA" id="ARBA00023136"/>
    </source>
</evidence>
<feature type="transmembrane region" description="Helical" evidence="16">
    <location>
        <begin position="34"/>
        <end position="55"/>
    </location>
</feature>
<dbReference type="Gene3D" id="1.10.10.10">
    <property type="entry name" value="Winged helix-like DNA-binding domain superfamily/Winged helix DNA-binding domain"/>
    <property type="match status" value="1"/>
</dbReference>
<evidence type="ECO:0000313" key="19">
    <source>
        <dbReference type="Proteomes" id="UP000183245"/>
    </source>
</evidence>
<dbReference type="GO" id="GO:0005524">
    <property type="term" value="F:ATP binding"/>
    <property type="evidence" value="ECO:0007669"/>
    <property type="project" value="UniProtKB-UniRule"/>
</dbReference>
<protein>
    <recommendedName>
        <fullName evidence="17">FtsK domain-containing protein</fullName>
    </recommendedName>
</protein>
<keyword evidence="12" id="KW-0131">Cell cycle</keyword>
<dbReference type="Proteomes" id="UP000183245">
    <property type="component" value="Unassembled WGS sequence"/>
</dbReference>
<feature type="transmembrane region" description="Helical" evidence="16">
    <location>
        <begin position="146"/>
        <end position="171"/>
    </location>
</feature>
<reference evidence="18 19" key="1">
    <citation type="journal article" date="2016" name="Environ. Microbiol.">
        <title>Genomic resolution of a cold subsurface aquifer community provides metabolic insights for novel microbes adapted to high CO concentrations.</title>
        <authorList>
            <person name="Probst A.J."/>
            <person name="Castelle C.J."/>
            <person name="Singh A."/>
            <person name="Brown C.T."/>
            <person name="Anantharaman K."/>
            <person name="Sharon I."/>
            <person name="Hug L.A."/>
            <person name="Burstein D."/>
            <person name="Emerson J.B."/>
            <person name="Thomas B.C."/>
            <person name="Banfield J.F."/>
        </authorList>
    </citation>
    <scope>NUCLEOTIDE SEQUENCE [LARGE SCALE GENOMIC DNA]</scope>
    <source>
        <strain evidence="18">CG2_30_54_11</strain>
    </source>
</reference>
<keyword evidence="9 16" id="KW-1133">Transmembrane helix</keyword>
<evidence type="ECO:0000256" key="15">
    <source>
        <dbReference type="SAM" id="MobiDB-lite"/>
    </source>
</evidence>
<evidence type="ECO:0000256" key="16">
    <source>
        <dbReference type="SAM" id="Phobius"/>
    </source>
</evidence>
<comment type="similarity">
    <text evidence="2">Belongs to the FtsK/SpoIIIE/SftA family.</text>
</comment>
<keyword evidence="4" id="KW-0132">Cell division</keyword>
<keyword evidence="3" id="KW-1003">Cell membrane</keyword>
<sequence length="769" mass="85663">MTKKKTKKQAKTTKRRSFLSSLPRHRTQKEQHRLMREIASVFCFTFGLMCLVGMYKTPGEAGYSIRQFLLGTVGQGGWFASIISIYVGFALLFPAKFWQRTNRIFWTILIGVCLLGLMELSVADQHSSFVIESTFGGRIGFYFDKLLLLFFGTFLSAVIQIALIVTAVLILTDVSLTRIVNYLGEIGYRLRDEISNFRSSTRDVRLQREERELDYEPEGTDQEAPSFASRTIETDESAAPKDIDLSDYREVGFTARPIHGEEDSGEQDDPAPHKHRPSVWFLPPLDLLDQPAKAQVAQGDPEKRARIIENTLMSFGVETRVVEINVGPTITQYALEPAVGVKVAKITSLQNDLALALATPHVRLEAPIPGKPLVGVEVPNYTAATVTLRALLQTPQFQMSRYLMPLALGKNVSGEVYFADLMKMPHLLVAGSTGSGKSVCINSIISSILYKYNPDQVKFIMVDPKVVELSRYNGIPHLLTKVITQPGNMISSLKWAINEMERRYQIFAHAGARNLELYNEKQDDPVTRLPYIVIIVDELADLILASPVEVEETICRLAQKSRATGIHLVLATQRPSVDVVTGLIKANIPTRICFAVASQTDSRVVMDAAGGEKLLGRGDMLYHAPDIAKMIRLQGVYVSDQEVERLVQFWTKQGTPDYIEEVVTQPIDMPGSSNSMDMEDELLPDALAELLKEGRGSASLLQRRLRIGYARAARIIDILEQMGVLGPADGSKPREVLRSSLPSSHTPHRSAPAPLPTREDESLFDEYQN</sequence>
<dbReference type="STRING" id="1817892.AUK40_01725"/>
<feature type="domain" description="FtsK" evidence="17">
    <location>
        <begin position="413"/>
        <end position="603"/>
    </location>
</feature>
<dbReference type="InterPro" id="IPR041027">
    <property type="entry name" value="FtsK_alpha"/>
</dbReference>
<dbReference type="InterPro" id="IPR050206">
    <property type="entry name" value="FtsK/SpoIIIE/SftA"/>
</dbReference>
<dbReference type="GO" id="GO:0003677">
    <property type="term" value="F:DNA binding"/>
    <property type="evidence" value="ECO:0007669"/>
    <property type="project" value="UniProtKB-KW"/>
</dbReference>
<evidence type="ECO:0000256" key="6">
    <source>
        <dbReference type="ARBA" id="ARBA00022741"/>
    </source>
</evidence>
<evidence type="ECO:0000256" key="13">
    <source>
        <dbReference type="ARBA" id="ARBA00025923"/>
    </source>
</evidence>
<dbReference type="GO" id="GO:0051301">
    <property type="term" value="P:cell division"/>
    <property type="evidence" value="ECO:0007669"/>
    <property type="project" value="UniProtKB-KW"/>
</dbReference>
<dbReference type="Pfam" id="PF13491">
    <property type="entry name" value="FtsK_4TM"/>
    <property type="match status" value="1"/>
</dbReference>
<evidence type="ECO:0000259" key="17">
    <source>
        <dbReference type="PROSITE" id="PS50901"/>
    </source>
</evidence>
<accession>A0A1J5IMI4</accession>
<dbReference type="AlphaFoldDB" id="A0A1J5IMI4"/>
<dbReference type="Pfam" id="PF09397">
    <property type="entry name" value="FtsK_gamma"/>
    <property type="match status" value="1"/>
</dbReference>
<keyword evidence="7" id="KW-0159">Chromosome partition</keyword>
<evidence type="ECO:0000313" key="18">
    <source>
        <dbReference type="EMBL" id="OIP98365.1"/>
    </source>
</evidence>
<dbReference type="InterPro" id="IPR003593">
    <property type="entry name" value="AAA+_ATPase"/>
</dbReference>
<keyword evidence="5 16" id="KW-0812">Transmembrane</keyword>
<feature type="transmembrane region" description="Helical" evidence="16">
    <location>
        <begin position="75"/>
        <end position="93"/>
    </location>
</feature>
<dbReference type="InterPro" id="IPR027417">
    <property type="entry name" value="P-loop_NTPase"/>
</dbReference>
<evidence type="ECO:0000256" key="3">
    <source>
        <dbReference type="ARBA" id="ARBA00022475"/>
    </source>
</evidence>
<evidence type="ECO:0000256" key="14">
    <source>
        <dbReference type="PROSITE-ProRule" id="PRU00289"/>
    </source>
</evidence>
<dbReference type="PANTHER" id="PTHR22683">
    <property type="entry name" value="SPORULATION PROTEIN RELATED"/>
    <property type="match status" value="1"/>
</dbReference>
<feature type="compositionally biased region" description="Acidic residues" evidence="15">
    <location>
        <begin position="212"/>
        <end position="221"/>
    </location>
</feature>
<dbReference type="SUPFAM" id="SSF52540">
    <property type="entry name" value="P-loop containing nucleoside triphosphate hydrolases"/>
    <property type="match status" value="1"/>
</dbReference>
<dbReference type="SUPFAM" id="SSF46785">
    <property type="entry name" value="Winged helix' DNA-binding domain"/>
    <property type="match status" value="1"/>
</dbReference>
<evidence type="ECO:0000256" key="4">
    <source>
        <dbReference type="ARBA" id="ARBA00022618"/>
    </source>
</evidence>
<feature type="binding site" evidence="14">
    <location>
        <begin position="431"/>
        <end position="438"/>
    </location>
    <ligand>
        <name>ATP</name>
        <dbReference type="ChEBI" id="CHEBI:30616"/>
    </ligand>
</feature>
<evidence type="ECO:0000256" key="2">
    <source>
        <dbReference type="ARBA" id="ARBA00006474"/>
    </source>
</evidence>
<dbReference type="Gene3D" id="3.30.980.40">
    <property type="match status" value="1"/>
</dbReference>
<keyword evidence="6 14" id="KW-0547">Nucleotide-binding</keyword>
<dbReference type="SMART" id="SM00843">
    <property type="entry name" value="Ftsk_gamma"/>
    <property type="match status" value="1"/>
</dbReference>
<dbReference type="InterPro" id="IPR025199">
    <property type="entry name" value="FtsK_4TM"/>
</dbReference>
<keyword evidence="11 16" id="KW-0472">Membrane</keyword>
<feature type="region of interest" description="Disordered" evidence="15">
    <location>
        <begin position="208"/>
        <end position="236"/>
    </location>
</feature>
<comment type="subunit">
    <text evidence="13">Homohexamer. Forms a ring that surrounds DNA.</text>
</comment>
<dbReference type="Pfam" id="PF01580">
    <property type="entry name" value="FtsK_SpoIIIE"/>
    <property type="match status" value="1"/>
</dbReference>
<evidence type="ECO:0000256" key="9">
    <source>
        <dbReference type="ARBA" id="ARBA00022989"/>
    </source>
</evidence>
<keyword evidence="10" id="KW-0238">DNA-binding</keyword>
<dbReference type="SMART" id="SM00382">
    <property type="entry name" value="AAA"/>
    <property type="match status" value="1"/>
</dbReference>
<dbReference type="PANTHER" id="PTHR22683:SF41">
    <property type="entry name" value="DNA TRANSLOCASE FTSK"/>
    <property type="match status" value="1"/>
</dbReference>
<dbReference type="Pfam" id="PF17854">
    <property type="entry name" value="FtsK_alpha"/>
    <property type="match status" value="1"/>
</dbReference>
<feature type="region of interest" description="Disordered" evidence="15">
    <location>
        <begin position="256"/>
        <end position="276"/>
    </location>
</feature>
<gene>
    <name evidence="18" type="ORF">AUK40_01725</name>
</gene>
<feature type="transmembrane region" description="Helical" evidence="16">
    <location>
        <begin position="105"/>
        <end position="123"/>
    </location>
</feature>
<evidence type="ECO:0000256" key="12">
    <source>
        <dbReference type="ARBA" id="ARBA00023306"/>
    </source>
</evidence>
<comment type="caution">
    <text evidence="18">The sequence shown here is derived from an EMBL/GenBank/DDBJ whole genome shotgun (WGS) entry which is preliminary data.</text>
</comment>
<dbReference type="Gene3D" id="3.40.50.300">
    <property type="entry name" value="P-loop containing nucleotide triphosphate hydrolases"/>
    <property type="match status" value="1"/>
</dbReference>
<dbReference type="InterPro" id="IPR036388">
    <property type="entry name" value="WH-like_DNA-bd_sf"/>
</dbReference>
<evidence type="ECO:0000256" key="5">
    <source>
        <dbReference type="ARBA" id="ARBA00022692"/>
    </source>
</evidence>
<organism evidence="18 19">
    <name type="scientific">Candidatus Wirthbacteria bacterium CG2_30_54_11</name>
    <dbReference type="NCBI Taxonomy" id="1817892"/>
    <lineage>
        <taxon>Bacteria</taxon>
        <taxon>Candidatus Wirthbacteria</taxon>
    </lineage>
</organism>
<dbReference type="GO" id="GO:0007059">
    <property type="term" value="P:chromosome segregation"/>
    <property type="evidence" value="ECO:0007669"/>
    <property type="project" value="UniProtKB-KW"/>
</dbReference>
<dbReference type="CDD" id="cd01127">
    <property type="entry name" value="TrwB_TraG_TraD_VirD4"/>
    <property type="match status" value="1"/>
</dbReference>
<dbReference type="InterPro" id="IPR018541">
    <property type="entry name" value="Ftsk_gamma"/>
</dbReference>
<dbReference type="GO" id="GO:0005886">
    <property type="term" value="C:plasma membrane"/>
    <property type="evidence" value="ECO:0007669"/>
    <property type="project" value="UniProtKB-SubCell"/>
</dbReference>
<proteinExistence type="inferred from homology"/>
<evidence type="ECO:0000256" key="8">
    <source>
        <dbReference type="ARBA" id="ARBA00022840"/>
    </source>
</evidence>
<dbReference type="InterPro" id="IPR036390">
    <property type="entry name" value="WH_DNA-bd_sf"/>
</dbReference>